<protein>
    <submittedName>
        <fullName evidence="2">Transcriptional regulator with XRE-family HTH domain/tetratricopeptide (TPR) repeat protein</fullName>
    </submittedName>
</protein>
<comment type="caution">
    <text evidence="2">The sequence shown here is derived from an EMBL/GenBank/DDBJ whole genome shotgun (WGS) entry which is preliminary data.</text>
</comment>
<dbReference type="CDD" id="cd00093">
    <property type="entry name" value="HTH_XRE"/>
    <property type="match status" value="1"/>
</dbReference>
<dbReference type="InterPro" id="IPR003593">
    <property type="entry name" value="AAA+_ATPase"/>
</dbReference>
<evidence type="ECO:0000259" key="1">
    <source>
        <dbReference type="PROSITE" id="PS50943"/>
    </source>
</evidence>
<dbReference type="InterPro" id="IPR010982">
    <property type="entry name" value="Lambda_DNA-bd_dom_sf"/>
</dbReference>
<dbReference type="Proteomes" id="UP000622552">
    <property type="component" value="Unassembled WGS sequence"/>
</dbReference>
<dbReference type="Gene3D" id="1.25.40.10">
    <property type="entry name" value="Tetratricopeptide repeat domain"/>
    <property type="match status" value="1"/>
</dbReference>
<accession>A0A8J7GQB5</accession>
<evidence type="ECO:0000313" key="2">
    <source>
        <dbReference type="EMBL" id="MBG6136108.1"/>
    </source>
</evidence>
<organism evidence="2 3">
    <name type="scientific">Longispora fulva</name>
    <dbReference type="NCBI Taxonomy" id="619741"/>
    <lineage>
        <taxon>Bacteria</taxon>
        <taxon>Bacillati</taxon>
        <taxon>Actinomycetota</taxon>
        <taxon>Actinomycetes</taxon>
        <taxon>Micromonosporales</taxon>
        <taxon>Micromonosporaceae</taxon>
        <taxon>Longispora</taxon>
    </lineage>
</organism>
<dbReference type="Gene3D" id="1.10.260.40">
    <property type="entry name" value="lambda repressor-like DNA-binding domains"/>
    <property type="match status" value="1"/>
</dbReference>
<sequence>MGEESSFAVALRMLRRAAGLTLEELAEGSGVSVRALSDMERGRALGPQRRTVALIADTLKLEGVGRDELFALAKAGRTRQAYLAAAPGLAELPGSIADFTGRAAELAWLTRLADTLQELGDRSGAAVVSGGAGLGKTTLVVRAAHRLRDHFPGGVLFVDALGMSRRPVGSDELLARLLRALGVRDQQIPRDGAERAGRYRQLLRERRVLVVIDDAASEAQVRPVLPGDGHSLLLVTSWRLLAGLEGVRRLQLAPMPAVDASDLLSRILTERLDVPHTDDVRGLVELLGGLPLALRIVGNRLISRPGWSAADLAARLSIAERRLQQLSAGDLTVAAAFGMSYEQLPASTRLVFRRAALVPGADFSSALAGVVADVSVPVVEDELDDLVDLGLMDTAPGGRYRFHDLVRLYAHQRLEQEDAADAVAAVRRRMVTWLLTTVTAAGRVFGPGAGEAGDAGFDGVADAEAWIRVEAEHWFPALGDAAVAGDHHDVVRAASALHWFSDRWNYWSRWPDVFTLALDSAVALGDAARQAEFLNHLAWAHTQPWRDCRQGLGYAQRALVLAREAGDVRQEAWAWQFTAVARINLGEWQAASDAVRAAADRFEQAGDIDAFCQSLLGRGALALKLRDVTGALADFQRALQLVEDPASGMTPSIAAATLPEVLGQTALTLRRLGRAGEGVPLLLRATDLFGELRIALSRAKWLRILGRDFYGADHPVKARESLLAAAEIYDSIGQPDEAAGCRETATAIGSGDGGS</sequence>
<proteinExistence type="predicted"/>
<dbReference type="SUPFAM" id="SSF48452">
    <property type="entry name" value="TPR-like"/>
    <property type="match status" value="2"/>
</dbReference>
<dbReference type="GO" id="GO:0003677">
    <property type="term" value="F:DNA binding"/>
    <property type="evidence" value="ECO:0007669"/>
    <property type="project" value="InterPro"/>
</dbReference>
<dbReference type="Gene3D" id="3.40.50.300">
    <property type="entry name" value="P-loop containing nucleotide triphosphate hydrolases"/>
    <property type="match status" value="1"/>
</dbReference>
<dbReference type="InterPro" id="IPR001387">
    <property type="entry name" value="Cro/C1-type_HTH"/>
</dbReference>
<dbReference type="SMART" id="SM00530">
    <property type="entry name" value="HTH_XRE"/>
    <property type="match status" value="1"/>
</dbReference>
<dbReference type="PROSITE" id="PS50943">
    <property type="entry name" value="HTH_CROC1"/>
    <property type="match status" value="1"/>
</dbReference>
<name>A0A8J7GQB5_9ACTN</name>
<dbReference type="Pfam" id="PF00931">
    <property type="entry name" value="NB-ARC"/>
    <property type="match status" value="1"/>
</dbReference>
<dbReference type="InterPro" id="IPR002182">
    <property type="entry name" value="NB-ARC"/>
</dbReference>
<dbReference type="RefSeq" id="WP_197003135.1">
    <property type="nucleotide sequence ID" value="NZ_BONS01000001.1"/>
</dbReference>
<feature type="domain" description="HTH cro/C1-type" evidence="1">
    <location>
        <begin position="11"/>
        <end position="66"/>
    </location>
</feature>
<dbReference type="InterPro" id="IPR027417">
    <property type="entry name" value="P-loop_NTPase"/>
</dbReference>
<reference evidence="2" key="1">
    <citation type="submission" date="2020-11" db="EMBL/GenBank/DDBJ databases">
        <title>Sequencing the genomes of 1000 actinobacteria strains.</title>
        <authorList>
            <person name="Klenk H.-P."/>
        </authorList>
    </citation>
    <scope>NUCLEOTIDE SEQUENCE</scope>
    <source>
        <strain evidence="2">DSM 45356</strain>
    </source>
</reference>
<dbReference type="PANTHER" id="PTHR47691:SF3">
    <property type="entry name" value="HTH-TYPE TRANSCRIPTIONAL REGULATOR RV0890C-RELATED"/>
    <property type="match status" value="1"/>
</dbReference>
<dbReference type="GO" id="GO:0043531">
    <property type="term" value="F:ADP binding"/>
    <property type="evidence" value="ECO:0007669"/>
    <property type="project" value="InterPro"/>
</dbReference>
<dbReference type="SUPFAM" id="SSF47413">
    <property type="entry name" value="lambda repressor-like DNA-binding domains"/>
    <property type="match status" value="1"/>
</dbReference>
<dbReference type="EMBL" id="JADOUF010000001">
    <property type="protein sequence ID" value="MBG6136108.1"/>
    <property type="molecule type" value="Genomic_DNA"/>
</dbReference>
<gene>
    <name evidence="2" type="ORF">IW245_002302</name>
</gene>
<dbReference type="PANTHER" id="PTHR47691">
    <property type="entry name" value="REGULATOR-RELATED"/>
    <property type="match status" value="1"/>
</dbReference>
<dbReference type="SMART" id="SM00382">
    <property type="entry name" value="AAA"/>
    <property type="match status" value="1"/>
</dbReference>
<dbReference type="PRINTS" id="PR00364">
    <property type="entry name" value="DISEASERSIST"/>
</dbReference>
<dbReference type="AlphaFoldDB" id="A0A8J7GQB5"/>
<evidence type="ECO:0000313" key="3">
    <source>
        <dbReference type="Proteomes" id="UP000622552"/>
    </source>
</evidence>
<dbReference type="InterPro" id="IPR011990">
    <property type="entry name" value="TPR-like_helical_dom_sf"/>
</dbReference>
<dbReference type="Pfam" id="PF13560">
    <property type="entry name" value="HTH_31"/>
    <property type="match status" value="1"/>
</dbReference>
<dbReference type="SUPFAM" id="SSF52540">
    <property type="entry name" value="P-loop containing nucleoside triphosphate hydrolases"/>
    <property type="match status" value="1"/>
</dbReference>
<keyword evidence="3" id="KW-1185">Reference proteome</keyword>